<evidence type="ECO:0000256" key="9">
    <source>
        <dbReference type="ARBA" id="ARBA00049940"/>
    </source>
</evidence>
<reference evidence="11 12" key="1">
    <citation type="submission" date="2019-11" db="EMBL/GenBank/DDBJ databases">
        <title>Draft genome sequences of five Paenibacillus species of dairy origin.</title>
        <authorList>
            <person name="Olajide A.M."/>
            <person name="Chen S."/>
            <person name="Lapointe G."/>
        </authorList>
    </citation>
    <scope>NUCLEOTIDE SEQUENCE [LARGE SCALE GENOMIC DNA]</scope>
    <source>
        <strain evidence="11 12">2CS3</strain>
    </source>
</reference>
<dbReference type="GO" id="GO:0005886">
    <property type="term" value="C:plasma membrane"/>
    <property type="evidence" value="ECO:0007669"/>
    <property type="project" value="UniProtKB-SubCell"/>
</dbReference>
<evidence type="ECO:0000256" key="10">
    <source>
        <dbReference type="HAMAP-Rule" id="MF_00454"/>
    </source>
</evidence>
<gene>
    <name evidence="10 11" type="primary">crcB</name>
    <name evidence="10" type="synonym">fluC</name>
    <name evidence="11" type="ORF">GNP93_20920</name>
</gene>
<evidence type="ECO:0000256" key="3">
    <source>
        <dbReference type="ARBA" id="ARBA00022692"/>
    </source>
</evidence>
<organism evidence="11 12">
    <name type="scientific">Paenibacillus validus</name>
    <dbReference type="NCBI Taxonomy" id="44253"/>
    <lineage>
        <taxon>Bacteria</taxon>
        <taxon>Bacillati</taxon>
        <taxon>Bacillota</taxon>
        <taxon>Bacilli</taxon>
        <taxon>Bacillales</taxon>
        <taxon>Paenibacillaceae</taxon>
        <taxon>Paenibacillus</taxon>
    </lineage>
</organism>
<feature type="binding site" evidence="10">
    <location>
        <position position="72"/>
    </location>
    <ligand>
        <name>Na(+)</name>
        <dbReference type="ChEBI" id="CHEBI:29101"/>
        <note>structural</note>
    </ligand>
</feature>
<keyword evidence="12" id="KW-1185">Reference proteome</keyword>
<comment type="subcellular location">
    <subcellularLocation>
        <location evidence="1 10">Cell membrane</location>
        <topology evidence="1 10">Multi-pass membrane protein</topology>
    </subcellularLocation>
</comment>
<comment type="catalytic activity">
    <reaction evidence="8">
        <text>fluoride(in) = fluoride(out)</text>
        <dbReference type="Rhea" id="RHEA:76159"/>
        <dbReference type="ChEBI" id="CHEBI:17051"/>
    </reaction>
    <physiologicalReaction direction="left-to-right" evidence="8">
        <dbReference type="Rhea" id="RHEA:76160"/>
    </physiologicalReaction>
</comment>
<keyword evidence="10" id="KW-0406">Ion transport</keyword>
<feature type="transmembrane region" description="Helical" evidence="10">
    <location>
        <begin position="91"/>
        <end position="111"/>
    </location>
</feature>
<evidence type="ECO:0000256" key="7">
    <source>
        <dbReference type="ARBA" id="ARBA00035120"/>
    </source>
</evidence>
<protein>
    <recommendedName>
        <fullName evidence="10">Fluoride-specific ion channel FluC</fullName>
    </recommendedName>
</protein>
<evidence type="ECO:0000313" key="12">
    <source>
        <dbReference type="Proteomes" id="UP000450917"/>
    </source>
</evidence>
<dbReference type="GO" id="GO:0062054">
    <property type="term" value="F:fluoride channel activity"/>
    <property type="evidence" value="ECO:0007669"/>
    <property type="project" value="UniProtKB-UniRule"/>
</dbReference>
<dbReference type="EMBL" id="WNZX01000021">
    <property type="protein sequence ID" value="MUG73097.1"/>
    <property type="molecule type" value="Genomic_DNA"/>
</dbReference>
<keyword evidence="10" id="KW-0813">Transport</keyword>
<comment type="function">
    <text evidence="9 10">Fluoride-specific ion channel. Important for reducing fluoride concentration in the cell, thus reducing its toxicity.</text>
</comment>
<dbReference type="GO" id="GO:0140114">
    <property type="term" value="P:cellular detoxification of fluoride"/>
    <property type="evidence" value="ECO:0007669"/>
    <property type="project" value="UniProtKB-UniRule"/>
</dbReference>
<keyword evidence="4 10" id="KW-1133">Transmembrane helix</keyword>
<evidence type="ECO:0000256" key="5">
    <source>
        <dbReference type="ARBA" id="ARBA00023136"/>
    </source>
</evidence>
<feature type="transmembrane region" description="Helical" evidence="10">
    <location>
        <begin position="31"/>
        <end position="52"/>
    </location>
</feature>
<feature type="binding site" evidence="10">
    <location>
        <position position="75"/>
    </location>
    <ligand>
        <name>Na(+)</name>
        <dbReference type="ChEBI" id="CHEBI:29101"/>
        <note>structural</note>
    </ligand>
</feature>
<dbReference type="HAMAP" id="MF_00454">
    <property type="entry name" value="FluC"/>
    <property type="match status" value="1"/>
</dbReference>
<keyword evidence="6 10" id="KW-0407">Ion channel</keyword>
<sequence length="128" mass="14087">MTWLYVGLAGVLGSLARFGLSAAFIKFPVHFLPWGTLLCNWVGCFLLGGLAYSSRLSRRPRLRTAITTGMIGAFTTFSTLSWELFALLRDGLWAAAILYALASLWGGLWLVRLGRNLEFGRAKRGSAE</sequence>
<keyword evidence="5 10" id="KW-0472">Membrane</keyword>
<comment type="activity regulation">
    <text evidence="10">Na(+) is not transported, but it plays an essential structural role and its presence is essential for fluoride channel function.</text>
</comment>
<evidence type="ECO:0000256" key="8">
    <source>
        <dbReference type="ARBA" id="ARBA00035585"/>
    </source>
</evidence>
<keyword evidence="3 10" id="KW-0812">Transmembrane</keyword>
<keyword evidence="2 10" id="KW-1003">Cell membrane</keyword>
<comment type="caution">
    <text evidence="11">The sequence shown here is derived from an EMBL/GenBank/DDBJ whole genome shotgun (WGS) entry which is preliminary data.</text>
</comment>
<evidence type="ECO:0000256" key="1">
    <source>
        <dbReference type="ARBA" id="ARBA00004651"/>
    </source>
</evidence>
<dbReference type="Pfam" id="PF02537">
    <property type="entry name" value="CRCB"/>
    <property type="match status" value="1"/>
</dbReference>
<accession>A0A7X2ZDY7</accession>
<dbReference type="PANTHER" id="PTHR28259:SF1">
    <property type="entry name" value="FLUORIDE EXPORT PROTEIN 1-RELATED"/>
    <property type="match status" value="1"/>
</dbReference>
<evidence type="ECO:0000256" key="4">
    <source>
        <dbReference type="ARBA" id="ARBA00022989"/>
    </source>
</evidence>
<dbReference type="AlphaFoldDB" id="A0A7X2ZDY7"/>
<evidence type="ECO:0000313" key="11">
    <source>
        <dbReference type="EMBL" id="MUG73097.1"/>
    </source>
</evidence>
<feature type="transmembrane region" description="Helical" evidence="10">
    <location>
        <begin position="64"/>
        <end position="85"/>
    </location>
</feature>
<comment type="similarity">
    <text evidence="7 10">Belongs to the fluoride channel Fluc/FEX (TC 1.A.43) family.</text>
</comment>
<dbReference type="Proteomes" id="UP000450917">
    <property type="component" value="Unassembled WGS sequence"/>
</dbReference>
<name>A0A7X2ZDY7_9BACL</name>
<dbReference type="PANTHER" id="PTHR28259">
    <property type="entry name" value="FLUORIDE EXPORT PROTEIN 1-RELATED"/>
    <property type="match status" value="1"/>
</dbReference>
<dbReference type="GO" id="GO:0046872">
    <property type="term" value="F:metal ion binding"/>
    <property type="evidence" value="ECO:0007669"/>
    <property type="project" value="UniProtKB-KW"/>
</dbReference>
<evidence type="ECO:0000256" key="6">
    <source>
        <dbReference type="ARBA" id="ARBA00023303"/>
    </source>
</evidence>
<keyword evidence="10" id="KW-0915">Sodium</keyword>
<proteinExistence type="inferred from homology"/>
<keyword evidence="10" id="KW-0479">Metal-binding</keyword>
<dbReference type="InterPro" id="IPR003691">
    <property type="entry name" value="FluC"/>
</dbReference>
<dbReference type="NCBIfam" id="TIGR00494">
    <property type="entry name" value="crcB"/>
    <property type="match status" value="1"/>
</dbReference>
<evidence type="ECO:0000256" key="2">
    <source>
        <dbReference type="ARBA" id="ARBA00022475"/>
    </source>
</evidence>